<evidence type="ECO:0000256" key="1">
    <source>
        <dbReference type="ARBA" id="ARBA00001668"/>
    </source>
</evidence>
<protein>
    <submittedName>
        <fullName evidence="17">Fpg/Nei family DNA glycosylase</fullName>
    </submittedName>
</protein>
<gene>
    <name evidence="17" type="ORF">EDM22_17110</name>
</gene>
<keyword evidence="5" id="KW-0227">DNA damage</keyword>
<dbReference type="GO" id="GO:0008270">
    <property type="term" value="F:zinc ion binding"/>
    <property type="evidence" value="ECO:0007669"/>
    <property type="project" value="UniProtKB-KW"/>
</dbReference>
<evidence type="ECO:0000256" key="9">
    <source>
        <dbReference type="ARBA" id="ARBA00023125"/>
    </source>
</evidence>
<evidence type="ECO:0000256" key="7">
    <source>
        <dbReference type="ARBA" id="ARBA00022801"/>
    </source>
</evidence>
<accession>A0A3M8A1Y3</accession>
<dbReference type="Gene3D" id="1.10.8.50">
    <property type="match status" value="1"/>
</dbReference>
<dbReference type="InterPro" id="IPR010663">
    <property type="entry name" value="Znf_FPG/IleRS"/>
</dbReference>
<keyword evidence="18" id="KW-1185">Reference proteome</keyword>
<dbReference type="SMART" id="SM00898">
    <property type="entry name" value="Fapy_DNA_glyco"/>
    <property type="match status" value="1"/>
</dbReference>
<dbReference type="SUPFAM" id="SSF57716">
    <property type="entry name" value="Glucocorticoid receptor-like (DNA-binding domain)"/>
    <property type="match status" value="1"/>
</dbReference>
<dbReference type="GO" id="GO:0003684">
    <property type="term" value="F:damaged DNA binding"/>
    <property type="evidence" value="ECO:0007669"/>
    <property type="project" value="InterPro"/>
</dbReference>
<comment type="similarity">
    <text evidence="3">Belongs to the FPG family.</text>
</comment>
<evidence type="ECO:0000313" key="17">
    <source>
        <dbReference type="EMBL" id="RNB45092.1"/>
    </source>
</evidence>
<dbReference type="GO" id="GO:0006284">
    <property type="term" value="P:base-excision repair"/>
    <property type="evidence" value="ECO:0007669"/>
    <property type="project" value="InterPro"/>
</dbReference>
<evidence type="ECO:0000256" key="11">
    <source>
        <dbReference type="ARBA" id="ARBA00023239"/>
    </source>
</evidence>
<keyword evidence="13" id="KW-0326">Glycosidase</keyword>
<dbReference type="SMART" id="SM01232">
    <property type="entry name" value="H2TH"/>
    <property type="match status" value="1"/>
</dbReference>
<evidence type="ECO:0000259" key="16">
    <source>
        <dbReference type="PROSITE" id="PS51068"/>
    </source>
</evidence>
<evidence type="ECO:0000256" key="13">
    <source>
        <dbReference type="ARBA" id="ARBA00023295"/>
    </source>
</evidence>
<dbReference type="AlphaFoldDB" id="A0A3M8A1Y3"/>
<dbReference type="InterPro" id="IPR012319">
    <property type="entry name" value="FPG_cat"/>
</dbReference>
<evidence type="ECO:0000259" key="15">
    <source>
        <dbReference type="PROSITE" id="PS51066"/>
    </source>
</evidence>
<evidence type="ECO:0000256" key="2">
    <source>
        <dbReference type="ARBA" id="ARBA00001947"/>
    </source>
</evidence>
<dbReference type="GO" id="GO:0003906">
    <property type="term" value="F:DNA-(apurinic or apyrimidinic site) endonuclease activity"/>
    <property type="evidence" value="ECO:0007669"/>
    <property type="project" value="InterPro"/>
</dbReference>
<dbReference type="InterPro" id="IPR015886">
    <property type="entry name" value="H2TH_FPG"/>
</dbReference>
<feature type="domain" description="FPG-type" evidence="15">
    <location>
        <begin position="237"/>
        <end position="271"/>
    </location>
</feature>
<dbReference type="GO" id="GO:0034039">
    <property type="term" value="F:8-oxo-7,8-dihydroguanine DNA N-glycosylase activity"/>
    <property type="evidence" value="ECO:0007669"/>
    <property type="project" value="TreeGrafter"/>
</dbReference>
<dbReference type="GO" id="GO:0016829">
    <property type="term" value="F:lyase activity"/>
    <property type="evidence" value="ECO:0007669"/>
    <property type="project" value="UniProtKB-KW"/>
</dbReference>
<dbReference type="EMBL" id="RHHB01000056">
    <property type="protein sequence ID" value="RNB45092.1"/>
    <property type="molecule type" value="Genomic_DNA"/>
</dbReference>
<comment type="cofactor">
    <cofactor evidence="2">
        <name>Zn(2+)</name>
        <dbReference type="ChEBI" id="CHEBI:29105"/>
    </cofactor>
</comment>
<evidence type="ECO:0000256" key="5">
    <source>
        <dbReference type="ARBA" id="ARBA00022763"/>
    </source>
</evidence>
<evidence type="ECO:0000256" key="8">
    <source>
        <dbReference type="ARBA" id="ARBA00022833"/>
    </source>
</evidence>
<dbReference type="Pfam" id="PF06827">
    <property type="entry name" value="zf-FPG_IleRS"/>
    <property type="match status" value="1"/>
</dbReference>
<keyword evidence="11" id="KW-0456">Lyase</keyword>
<reference evidence="17 18" key="1">
    <citation type="submission" date="2018-10" db="EMBL/GenBank/DDBJ databases">
        <title>Isolation, diversity and antibacterial activity of antinobacteria from the wheat rhizosphere soil.</title>
        <authorList>
            <person name="Sun T."/>
        </authorList>
    </citation>
    <scope>NUCLEOTIDE SEQUENCE [LARGE SCALE GENOMIC DNA]</scope>
    <source>
        <strain evidence="17 18">SJ-23</strain>
    </source>
</reference>
<keyword evidence="9" id="KW-0238">DNA-binding</keyword>
<dbReference type="Gene3D" id="3.20.190.10">
    <property type="entry name" value="MutM-like, N-terminal"/>
    <property type="match status" value="1"/>
</dbReference>
<keyword evidence="4" id="KW-0479">Metal-binding</keyword>
<dbReference type="InterPro" id="IPR010979">
    <property type="entry name" value="Ribosomal_uS13-like_H2TH"/>
</dbReference>
<organism evidence="17 18">
    <name type="scientific">Agromyces tardus</name>
    <dbReference type="NCBI Taxonomy" id="2583849"/>
    <lineage>
        <taxon>Bacteria</taxon>
        <taxon>Bacillati</taxon>
        <taxon>Actinomycetota</taxon>
        <taxon>Actinomycetes</taxon>
        <taxon>Micrococcales</taxon>
        <taxon>Microbacteriaceae</taxon>
        <taxon>Agromyces</taxon>
    </lineage>
</organism>
<keyword evidence="6 14" id="KW-0863">Zinc-finger</keyword>
<keyword evidence="7" id="KW-0378">Hydrolase</keyword>
<evidence type="ECO:0000256" key="10">
    <source>
        <dbReference type="ARBA" id="ARBA00023204"/>
    </source>
</evidence>
<dbReference type="PANTHER" id="PTHR22993:SF9">
    <property type="entry name" value="FORMAMIDOPYRIMIDINE-DNA GLYCOSYLASE"/>
    <property type="match status" value="1"/>
</dbReference>
<evidence type="ECO:0000256" key="6">
    <source>
        <dbReference type="ARBA" id="ARBA00022771"/>
    </source>
</evidence>
<keyword evidence="8" id="KW-0862">Zinc</keyword>
<evidence type="ECO:0000256" key="12">
    <source>
        <dbReference type="ARBA" id="ARBA00023268"/>
    </source>
</evidence>
<dbReference type="PANTHER" id="PTHR22993">
    <property type="entry name" value="FORMAMIDOPYRIMIDINE-DNA GLYCOSYLASE"/>
    <property type="match status" value="1"/>
</dbReference>
<dbReference type="Pfam" id="PF06831">
    <property type="entry name" value="H2TH"/>
    <property type="match status" value="1"/>
</dbReference>
<sequence>MPESPEVQALAEALDERFTGREIRDVDVIEFRTTKTRTRPPTALVGERVTGATRHGKHLDLAVGASQHLVVSLGRHGWARVREVDGAALPEDAPPALVALTFDDGGVLEFTDAGGWVSIGLSVVDDPAEVPAVAKLGPDPADPDFSRADFDRAVVGRRKQVKAVLQEQESLAGIGNAYSDEILHTAKFSPVVHAAALTEAERDRLFEATTGVIADAIAARRGIPIDQLKAAKVAAMRVHGRAGEPCPVCGDTIRDFSFASTIAQYCPTDQTHGELLPLREGSTAE</sequence>
<evidence type="ECO:0000256" key="14">
    <source>
        <dbReference type="PROSITE-ProRule" id="PRU00391"/>
    </source>
</evidence>
<dbReference type="SUPFAM" id="SSF81624">
    <property type="entry name" value="N-terminal domain of MutM-like DNA repair proteins"/>
    <property type="match status" value="1"/>
</dbReference>
<name>A0A3M8A1Y3_9MICO</name>
<dbReference type="Proteomes" id="UP000275048">
    <property type="component" value="Unassembled WGS sequence"/>
</dbReference>
<proteinExistence type="inferred from homology"/>
<keyword evidence="10" id="KW-0234">DNA repair</keyword>
<keyword evidence="12" id="KW-0511">Multifunctional enzyme</keyword>
<feature type="domain" description="Formamidopyrimidine-DNA glycosylase catalytic" evidence="16">
    <location>
        <begin position="2"/>
        <end position="117"/>
    </location>
</feature>
<dbReference type="PROSITE" id="PS51066">
    <property type="entry name" value="ZF_FPG_2"/>
    <property type="match status" value="1"/>
</dbReference>
<comment type="catalytic activity">
    <reaction evidence="1">
        <text>Hydrolysis of DNA containing ring-opened 7-methylguanine residues, releasing 2,6-diamino-4-hydroxy-5-(N-methyl)formamidopyrimidine.</text>
        <dbReference type="EC" id="3.2.2.23"/>
    </reaction>
</comment>
<evidence type="ECO:0000313" key="18">
    <source>
        <dbReference type="Proteomes" id="UP000275048"/>
    </source>
</evidence>
<dbReference type="InterPro" id="IPR000214">
    <property type="entry name" value="Znf_DNA_glyclase/AP_lyase"/>
</dbReference>
<evidence type="ECO:0000256" key="3">
    <source>
        <dbReference type="ARBA" id="ARBA00009409"/>
    </source>
</evidence>
<comment type="caution">
    <text evidence="17">The sequence shown here is derived from an EMBL/GenBank/DDBJ whole genome shotgun (WGS) entry which is preliminary data.</text>
</comment>
<dbReference type="OrthoDB" id="9800855at2"/>
<dbReference type="PROSITE" id="PS51068">
    <property type="entry name" value="FPG_CAT"/>
    <property type="match status" value="1"/>
</dbReference>
<dbReference type="SUPFAM" id="SSF46946">
    <property type="entry name" value="S13-like H2TH domain"/>
    <property type="match status" value="1"/>
</dbReference>
<dbReference type="Pfam" id="PF01149">
    <property type="entry name" value="Fapy_DNA_glyco"/>
    <property type="match status" value="1"/>
</dbReference>
<dbReference type="RefSeq" id="WP_122938294.1">
    <property type="nucleotide sequence ID" value="NZ_JBHSNT010000093.1"/>
</dbReference>
<evidence type="ECO:0000256" key="4">
    <source>
        <dbReference type="ARBA" id="ARBA00022723"/>
    </source>
</evidence>
<dbReference type="InterPro" id="IPR035937">
    <property type="entry name" value="FPG_N"/>
</dbReference>